<reference evidence="1 3" key="1">
    <citation type="submission" date="2021-03" db="EMBL/GenBank/DDBJ databases">
        <title>Draft genome and methylome analysis of Thiotrix fructosivoruns ATCC 49748.</title>
        <authorList>
            <person name="Fomenkov A."/>
            <person name="Grabovich M.Y."/>
            <person name="Roberts R.J."/>
        </authorList>
    </citation>
    <scope>NUCLEOTIDE SEQUENCE [LARGE SCALE GENOMIC DNA]</scope>
    <source>
        <strain evidence="1 3">ATCC 49748</strain>
    </source>
</reference>
<gene>
    <name evidence="2" type="ORF">J1836_006245</name>
    <name evidence="1" type="ORF">J1836_06580</name>
</gene>
<dbReference type="EMBL" id="CP072748">
    <property type="protein sequence ID" value="QTX11935.1"/>
    <property type="molecule type" value="Genomic_DNA"/>
</dbReference>
<dbReference type="AlphaFoldDB" id="A0A8B0SLH2"/>
<protein>
    <submittedName>
        <fullName evidence="2">Uncharacterized protein</fullName>
    </submittedName>
</protein>
<dbReference type="RefSeq" id="WP_207250289.1">
    <property type="nucleotide sequence ID" value="NZ_JAFMPM010000006.1"/>
</dbReference>
<reference evidence="2" key="2">
    <citation type="submission" date="2021-04" db="EMBL/GenBank/DDBJ databases">
        <title>Complete Genome and methylome analysis of Thiothrix fructosivorans ATCC 49748.</title>
        <authorList>
            <person name="Fomenkov A."/>
            <person name="Sun L."/>
            <person name="Vincze T."/>
            <person name="Grabovich M.Y."/>
            <person name="Roberts R.J."/>
        </authorList>
    </citation>
    <scope>NUCLEOTIDE SEQUENCE</scope>
    <source>
        <strain evidence="2">ATCC 49748</strain>
    </source>
</reference>
<dbReference type="Proteomes" id="UP000664466">
    <property type="component" value="Unassembled WGS sequence"/>
</dbReference>
<evidence type="ECO:0000313" key="3">
    <source>
        <dbReference type="Proteomes" id="UP000664466"/>
    </source>
</evidence>
<keyword evidence="3" id="KW-1185">Reference proteome</keyword>
<name>A0A8B0SLH2_9GAMM</name>
<evidence type="ECO:0000313" key="1">
    <source>
        <dbReference type="EMBL" id="MBO0612594.1"/>
    </source>
</evidence>
<evidence type="ECO:0000313" key="2">
    <source>
        <dbReference type="EMBL" id="QTX11935.1"/>
    </source>
</evidence>
<dbReference type="Pfam" id="PF20701">
    <property type="entry name" value="HetE-N"/>
    <property type="match status" value="1"/>
</dbReference>
<proteinExistence type="predicted"/>
<dbReference type="EMBL" id="JAFMPM010000006">
    <property type="protein sequence ID" value="MBO0612594.1"/>
    <property type="molecule type" value="Genomic_DNA"/>
</dbReference>
<sequence length="107" mass="11934">MDFLSATVLSGITYDILKNGLALNVEHIKERLKGWVGVEVITPQLSTELNKLNLTKEMSEIAIEKHISQSSILLELLSSIKREESKNIIVQHHTGSGDNIGRDKIIK</sequence>
<accession>A0A8B0SLH2</accession>
<organism evidence="2">
    <name type="scientific">Thiothrix fructosivorans</name>
    <dbReference type="NCBI Taxonomy" id="111770"/>
    <lineage>
        <taxon>Bacteria</taxon>
        <taxon>Pseudomonadati</taxon>
        <taxon>Pseudomonadota</taxon>
        <taxon>Gammaproteobacteria</taxon>
        <taxon>Thiotrichales</taxon>
        <taxon>Thiotrichaceae</taxon>
        <taxon>Thiothrix</taxon>
    </lineage>
</organism>